<evidence type="ECO:0000313" key="3">
    <source>
        <dbReference type="Proteomes" id="UP000266861"/>
    </source>
</evidence>
<keyword evidence="1" id="KW-0732">Signal</keyword>
<accession>A0A397H7V5</accession>
<evidence type="ECO:0000313" key="2">
    <source>
        <dbReference type="EMBL" id="RHZ59077.1"/>
    </source>
</evidence>
<gene>
    <name evidence="2" type="ORF">Glove_365g156</name>
</gene>
<keyword evidence="3" id="KW-1185">Reference proteome</keyword>
<feature type="chain" id="PRO_5017278180" evidence="1">
    <location>
        <begin position="21"/>
        <end position="107"/>
    </location>
</feature>
<feature type="signal peptide" evidence="1">
    <location>
        <begin position="1"/>
        <end position="20"/>
    </location>
</feature>
<dbReference type="AlphaFoldDB" id="A0A397H7V5"/>
<dbReference type="Proteomes" id="UP000266861">
    <property type="component" value="Unassembled WGS sequence"/>
</dbReference>
<reference evidence="2 3" key="1">
    <citation type="submission" date="2018-08" db="EMBL/GenBank/DDBJ databases">
        <title>Genome and evolution of the arbuscular mycorrhizal fungus Diversispora epigaea (formerly Glomus versiforme) and its bacterial endosymbionts.</title>
        <authorList>
            <person name="Sun X."/>
            <person name="Fei Z."/>
            <person name="Harrison M."/>
        </authorList>
    </citation>
    <scope>NUCLEOTIDE SEQUENCE [LARGE SCALE GENOMIC DNA]</scope>
    <source>
        <strain evidence="2 3">IT104</strain>
    </source>
</reference>
<dbReference type="EMBL" id="PQFF01000331">
    <property type="protein sequence ID" value="RHZ59077.1"/>
    <property type="molecule type" value="Genomic_DNA"/>
</dbReference>
<protein>
    <submittedName>
        <fullName evidence="2">Uncharacterized protein</fullName>
    </submittedName>
</protein>
<name>A0A397H7V5_9GLOM</name>
<dbReference type="OrthoDB" id="2370796at2759"/>
<evidence type="ECO:0000256" key="1">
    <source>
        <dbReference type="SAM" id="SignalP"/>
    </source>
</evidence>
<comment type="caution">
    <text evidence="2">The sequence shown here is derived from an EMBL/GenBank/DDBJ whole genome shotgun (WGS) entry which is preliminary data.</text>
</comment>
<sequence length="107" mass="12115">MTKSKIFIFLSLFLISFIFSHTSPLPHNTGDVATVKLTKPDVKFKFTQTDDQFIKAEGVINQGIEDYDPTKYFVHVSNEIKLSFANLKIITRPPGIVPWTNTLLSIV</sequence>
<organism evidence="2 3">
    <name type="scientific">Diversispora epigaea</name>
    <dbReference type="NCBI Taxonomy" id="1348612"/>
    <lineage>
        <taxon>Eukaryota</taxon>
        <taxon>Fungi</taxon>
        <taxon>Fungi incertae sedis</taxon>
        <taxon>Mucoromycota</taxon>
        <taxon>Glomeromycotina</taxon>
        <taxon>Glomeromycetes</taxon>
        <taxon>Diversisporales</taxon>
        <taxon>Diversisporaceae</taxon>
        <taxon>Diversispora</taxon>
    </lineage>
</organism>
<proteinExistence type="predicted"/>